<dbReference type="OrthoDB" id="241105at2"/>
<dbReference type="InterPro" id="IPR025641">
    <property type="entry name" value="DUF4340"/>
</dbReference>
<feature type="domain" description="DUF4340" evidence="2">
    <location>
        <begin position="80"/>
        <end position="277"/>
    </location>
</feature>
<dbReference type="EMBL" id="CP036279">
    <property type="protein sequence ID" value="QDU62090.1"/>
    <property type="molecule type" value="Genomic_DNA"/>
</dbReference>
<feature type="compositionally biased region" description="Basic and acidic residues" evidence="1">
    <location>
        <begin position="655"/>
        <end position="669"/>
    </location>
</feature>
<dbReference type="Proteomes" id="UP000317093">
    <property type="component" value="Chromosome"/>
</dbReference>
<evidence type="ECO:0000259" key="2">
    <source>
        <dbReference type="Pfam" id="PF14238"/>
    </source>
</evidence>
<proteinExistence type="predicted"/>
<feature type="compositionally biased region" description="Basic and acidic residues" evidence="1">
    <location>
        <begin position="344"/>
        <end position="369"/>
    </location>
</feature>
<dbReference type="AlphaFoldDB" id="A0A518B535"/>
<protein>
    <recommendedName>
        <fullName evidence="2">DUF4340 domain-containing protein</fullName>
    </recommendedName>
</protein>
<evidence type="ECO:0000313" key="4">
    <source>
        <dbReference type="Proteomes" id="UP000317093"/>
    </source>
</evidence>
<feature type="compositionally biased region" description="Basic and acidic residues" evidence="1">
    <location>
        <begin position="597"/>
        <end position="646"/>
    </location>
</feature>
<feature type="compositionally biased region" description="Polar residues" evidence="1">
    <location>
        <begin position="497"/>
        <end position="510"/>
    </location>
</feature>
<feature type="compositionally biased region" description="Low complexity" evidence="1">
    <location>
        <begin position="577"/>
        <end position="595"/>
    </location>
</feature>
<reference evidence="3 4" key="1">
    <citation type="submission" date="2019-02" db="EMBL/GenBank/DDBJ databases">
        <title>Deep-cultivation of Planctomycetes and their phenomic and genomic characterization uncovers novel biology.</title>
        <authorList>
            <person name="Wiegand S."/>
            <person name="Jogler M."/>
            <person name="Boedeker C."/>
            <person name="Pinto D."/>
            <person name="Vollmers J."/>
            <person name="Rivas-Marin E."/>
            <person name="Kohn T."/>
            <person name="Peeters S.H."/>
            <person name="Heuer A."/>
            <person name="Rast P."/>
            <person name="Oberbeckmann S."/>
            <person name="Bunk B."/>
            <person name="Jeske O."/>
            <person name="Meyerdierks A."/>
            <person name="Storesund J.E."/>
            <person name="Kallscheuer N."/>
            <person name="Luecker S."/>
            <person name="Lage O.M."/>
            <person name="Pohl T."/>
            <person name="Merkel B.J."/>
            <person name="Hornburger P."/>
            <person name="Mueller R.-W."/>
            <person name="Bruemmer F."/>
            <person name="Labrenz M."/>
            <person name="Spormann A.M."/>
            <person name="Op den Camp H."/>
            <person name="Overmann J."/>
            <person name="Amann R."/>
            <person name="Jetten M.S.M."/>
            <person name="Mascher T."/>
            <person name="Medema M.H."/>
            <person name="Devos D.P."/>
            <person name="Kaster A.-K."/>
            <person name="Ovreas L."/>
            <person name="Rohde M."/>
            <person name="Galperin M.Y."/>
            <person name="Jogler C."/>
        </authorList>
    </citation>
    <scope>NUCLEOTIDE SEQUENCE [LARGE SCALE GENOMIC DNA]</scope>
    <source>
        <strain evidence="3 4">Pan216</strain>
    </source>
</reference>
<dbReference type="KEGG" id="knv:Pan216_29560"/>
<feature type="region of interest" description="Disordered" evidence="1">
    <location>
        <begin position="385"/>
        <end position="462"/>
    </location>
</feature>
<evidence type="ECO:0000256" key="1">
    <source>
        <dbReference type="SAM" id="MobiDB-lite"/>
    </source>
</evidence>
<feature type="compositionally biased region" description="Basic and acidic residues" evidence="1">
    <location>
        <begin position="403"/>
        <end position="462"/>
    </location>
</feature>
<accession>A0A518B535</accession>
<dbReference type="RefSeq" id="WP_145258593.1">
    <property type="nucleotide sequence ID" value="NZ_CP036279.1"/>
</dbReference>
<gene>
    <name evidence="3" type="ORF">Pan216_29560</name>
</gene>
<keyword evidence="4" id="KW-1185">Reference proteome</keyword>
<feature type="region of interest" description="Disordered" evidence="1">
    <location>
        <begin position="342"/>
        <end position="369"/>
    </location>
</feature>
<name>A0A518B535_9BACT</name>
<feature type="compositionally biased region" description="Basic and acidic residues" evidence="1">
    <location>
        <begin position="678"/>
        <end position="738"/>
    </location>
</feature>
<organism evidence="3 4">
    <name type="scientific">Kolteria novifilia</name>
    <dbReference type="NCBI Taxonomy" id="2527975"/>
    <lineage>
        <taxon>Bacteria</taxon>
        <taxon>Pseudomonadati</taxon>
        <taxon>Planctomycetota</taxon>
        <taxon>Planctomycetia</taxon>
        <taxon>Kolteriales</taxon>
        <taxon>Kolteriaceae</taxon>
        <taxon>Kolteria</taxon>
    </lineage>
</organism>
<sequence>MTELQKTGVYVAVAFALLLLAFVTQPRVTRDPAIFDDTGEGFYPELTDASIPKALEVVAYDDELGQAKPFKVQQGKDGRWTIPSHHDYPADAADRLYKTAGSIIGLRKDSVISDNREEHDLYGVVDPLEDDSSRKGWGTRVKLFDKDGNVVSDLIFGEPVEGREGFRYVRVPGKDRVYAVKSSDVDLSASFSNWIDTKLIDVPSGTFDKIVLNDYKLVPVRGALGLENRGSTTLEKEKGKWAVTELGKDQVTNETAAKEIATAIGDLKITGVRKKPAGIKPDLRLPEGIQLAMSMQNRGFYVSNGRVLSEDGEAVAETDDGIVYTLRFGGLAVASGDELTAGSEDEKAIKSKDDEAAKDEKDKPAKPKGQEVRFLLVSVDFDESKFPPIADPEPAASDDEPAKEEPTEPKEKEDGEAEAKNGDDSAAKEKAKKEAEAKAKQQEVARKRKEREQKIASGKKKAEELAARYAEWFYVIPNDSYAKIMVARPKLIELDKNSTNPGTPHGNQIIPTVPPGASQPASTGLPAMTKEVPPTSPKGTDKPVSPKGTDKPTSPEPPEKPAAPAESKAMPKKEASAPKPESPSTPAKESSKTPSAESKESPKTPATESKESPKTPATESKESPKTPATESKESPKTPATESKESPKTPATESPKASKEEMKPKAEEPKSPTPASSPKGEEPGTPKKAETPKESSTPKKAPEPTKADDAGELKDSSNASDPKEASDAKNADSEEKPAD</sequence>
<feature type="region of interest" description="Disordered" evidence="1">
    <location>
        <begin position="495"/>
        <end position="738"/>
    </location>
</feature>
<dbReference type="Pfam" id="PF14238">
    <property type="entry name" value="DUF4340"/>
    <property type="match status" value="1"/>
</dbReference>
<evidence type="ECO:0000313" key="3">
    <source>
        <dbReference type="EMBL" id="QDU62090.1"/>
    </source>
</evidence>